<accession>A0A0F0H422</accession>
<feature type="transmembrane region" description="Helical" evidence="1">
    <location>
        <begin position="145"/>
        <end position="163"/>
    </location>
</feature>
<proteinExistence type="predicted"/>
<feature type="transmembrane region" description="Helical" evidence="1">
    <location>
        <begin position="243"/>
        <end position="263"/>
    </location>
</feature>
<dbReference type="Proteomes" id="UP000033393">
    <property type="component" value="Unassembled WGS sequence"/>
</dbReference>
<feature type="transmembrane region" description="Helical" evidence="1">
    <location>
        <begin position="170"/>
        <end position="186"/>
    </location>
</feature>
<dbReference type="EMBL" id="JYJG01000093">
    <property type="protein sequence ID" value="KJK49037.1"/>
    <property type="molecule type" value="Genomic_DNA"/>
</dbReference>
<evidence type="ECO:0000313" key="3">
    <source>
        <dbReference type="Proteomes" id="UP000033393"/>
    </source>
</evidence>
<protein>
    <submittedName>
        <fullName evidence="2">Uncharacterized protein</fullName>
    </submittedName>
</protein>
<feature type="transmembrane region" description="Helical" evidence="1">
    <location>
        <begin position="212"/>
        <end position="231"/>
    </location>
</feature>
<feature type="transmembrane region" description="Helical" evidence="1">
    <location>
        <begin position="118"/>
        <end position="139"/>
    </location>
</feature>
<comment type="caution">
    <text evidence="2">The sequence shown here is derived from an EMBL/GenBank/DDBJ whole genome shotgun (WGS) entry which is preliminary data.</text>
</comment>
<name>A0A0F0H422_LENAE</name>
<feature type="transmembrane region" description="Helical" evidence="1">
    <location>
        <begin position="87"/>
        <end position="106"/>
    </location>
</feature>
<evidence type="ECO:0000313" key="2">
    <source>
        <dbReference type="EMBL" id="KJK49037.1"/>
    </source>
</evidence>
<evidence type="ECO:0000256" key="1">
    <source>
        <dbReference type="SAM" id="Phobius"/>
    </source>
</evidence>
<dbReference type="PATRIC" id="fig|68170.10.peg.3307"/>
<dbReference type="OrthoDB" id="3379031at2"/>
<keyword evidence="1" id="KW-0812">Transmembrane</keyword>
<keyword evidence="1" id="KW-0472">Membrane</keyword>
<keyword evidence="3" id="KW-1185">Reference proteome</keyword>
<feature type="transmembrane region" description="Helical" evidence="1">
    <location>
        <begin position="192"/>
        <end position="207"/>
    </location>
</feature>
<sequence>MTGDPTGLLIELSDLRKRARIDRHGYWLPFLLFGLITLGATPFYVPEYCRKTGACLADKPWLYHWLHPDGRLNGPIGSYEPTVAADIYWIVALLCGYLAVVWWYRWRAAQVGVETPTRLYAQVTIFMLVLPLVGVPVLSKVFFNQVGWQIALPVTVVAIVAATWTARRRVVTALAVLALFGLAHFIPAYPYGQMFVLAAGLAGLAWVERSKVCTVFVALFAAAVVFVNEAGRFDLYWPYQVEQYATTGLPAVILLAGGIIGSVRREMAR</sequence>
<keyword evidence="1" id="KW-1133">Transmembrane helix</keyword>
<feature type="transmembrane region" description="Helical" evidence="1">
    <location>
        <begin position="26"/>
        <end position="45"/>
    </location>
</feature>
<reference evidence="2 3" key="1">
    <citation type="submission" date="2015-02" db="EMBL/GenBank/DDBJ databases">
        <authorList>
            <person name="Ju K.-S."/>
            <person name="Doroghazi J.R."/>
            <person name="Metcalf W."/>
        </authorList>
    </citation>
    <scope>NUCLEOTIDE SEQUENCE [LARGE SCALE GENOMIC DNA]</scope>
    <source>
        <strain evidence="2 3">NRRL B-16140</strain>
    </source>
</reference>
<dbReference type="AlphaFoldDB" id="A0A0F0H422"/>
<dbReference type="RefSeq" id="WP_045312126.1">
    <property type="nucleotide sequence ID" value="NZ_JYJG01000093.1"/>
</dbReference>
<gene>
    <name evidence="2" type="ORF">UK23_15015</name>
</gene>
<organism evidence="2 3">
    <name type="scientific">Lentzea aerocolonigenes</name>
    <name type="common">Lechevalieria aerocolonigenes</name>
    <name type="synonym">Saccharothrix aerocolonigenes</name>
    <dbReference type="NCBI Taxonomy" id="68170"/>
    <lineage>
        <taxon>Bacteria</taxon>
        <taxon>Bacillati</taxon>
        <taxon>Actinomycetota</taxon>
        <taxon>Actinomycetes</taxon>
        <taxon>Pseudonocardiales</taxon>
        <taxon>Pseudonocardiaceae</taxon>
        <taxon>Lentzea</taxon>
    </lineage>
</organism>